<dbReference type="EMBL" id="MT141341">
    <property type="protein sequence ID" value="QJA58829.1"/>
    <property type="molecule type" value="Genomic_DNA"/>
</dbReference>
<dbReference type="AlphaFoldDB" id="A0A6M3IMT6"/>
<proteinExistence type="predicted"/>
<accession>A0A6M3IMT6</accession>
<gene>
    <name evidence="1" type="ORF">MM415B01404_0001</name>
</gene>
<protein>
    <submittedName>
        <fullName evidence="1">Uncharacterized protein</fullName>
    </submittedName>
</protein>
<name>A0A6M3IMT6_9ZZZZ</name>
<sequence length="348" mass="38468">MGTTKTTFYNNKIGGFSANTQYVIFTKGYEGAGPDSVRSNLDTIYTRPDTATYMFSGVTATTISLNPHQGPLNPAGTKMSFHDSSASREYSKRLYLALGGDTSSVERFYNASAWVITTPLAIGGFVRGNWGIFGVRAQNDDSTYKTTWHYDSLQVPVTFDSAQFTGIDTNKIKVVFDCDTFATGWTLKPFIYSGTDTTWGDSVLFNTGVNKDTITINYLNKKYYGKVRLMDSSNVKYYSALDSARTYAWRIISATVKWTTDTSVVFTITKHGTMPVNSGYFGRDSARVTADCTRTYFHSDCTGFVANKAYGSIASFGDTVKFKRVQLVPGGTIKFRIFAENVDSLGNH</sequence>
<reference evidence="1" key="1">
    <citation type="submission" date="2020-03" db="EMBL/GenBank/DDBJ databases">
        <title>The deep terrestrial virosphere.</title>
        <authorList>
            <person name="Holmfeldt K."/>
            <person name="Nilsson E."/>
            <person name="Simone D."/>
            <person name="Lopez-Fernandez M."/>
            <person name="Wu X."/>
            <person name="de Brujin I."/>
            <person name="Lundin D."/>
            <person name="Andersson A."/>
            <person name="Bertilsson S."/>
            <person name="Dopson M."/>
        </authorList>
    </citation>
    <scope>NUCLEOTIDE SEQUENCE</scope>
    <source>
        <strain evidence="1">MM415B01404</strain>
    </source>
</reference>
<organism evidence="1">
    <name type="scientific">viral metagenome</name>
    <dbReference type="NCBI Taxonomy" id="1070528"/>
    <lineage>
        <taxon>unclassified sequences</taxon>
        <taxon>metagenomes</taxon>
        <taxon>organismal metagenomes</taxon>
    </lineage>
</organism>
<evidence type="ECO:0000313" key="1">
    <source>
        <dbReference type="EMBL" id="QJA58829.1"/>
    </source>
</evidence>